<evidence type="ECO:0008006" key="9">
    <source>
        <dbReference type="Google" id="ProtNLM"/>
    </source>
</evidence>
<comment type="subcellular location">
    <subcellularLocation>
        <location evidence="1">Membrane</location>
        <topology evidence="1">Single-pass type II membrane protein</topology>
    </subcellularLocation>
</comment>
<keyword evidence="2" id="KW-0812">Transmembrane</keyword>
<dbReference type="Pfam" id="PF13896">
    <property type="entry name" value="Glyco_transf_49"/>
    <property type="match status" value="1"/>
</dbReference>
<gene>
    <name evidence="7" type="ORF">VaNZ11_006478</name>
</gene>
<sequence length="553" mass="63592">MLDQLRHSRALSHSLSDRDNVKTAHAIRLGLRIPILKGHHRIADMIRDTIRCNNQAFYSLLVKIVLYAVISNECYGNSFREVSWRLSGQQKDDKFRFNSRDSNKSIAAGYSLLSCFHSQHSSHPYRFEEFLSGQLTTQSMRMHRIWWSNRRAKYPLGLFTHLSLNRIHMLEAQCRSYPRGLVAAVVWVPLVMDARKLTEAWEEQQPNSPKHLSPAHLATLRTASGMLSSLFHRMELSGADGISDWDAGTNSSDITSSACTLRLMLVYEMVGDGQMAVLMPVNALRNIAMLAVDTPLAAMVDVDLSFSWSLAGHVMSNRTRVADLELRAKRDRTGWVIPAWDVDKKIKFSSQNHVADEMLAVRPESKMVLKDMWLRREEILPFASDRYVQGHNRTNFMLWFQSQAEYPIDFEEGYEPWFFSARKYLPLYDARFRGHYYDKISNVRNTVYNKILNLVVISDVWLIHRPHKVSAQNNLFSQAAATRSVSPLDQIVQVNGTSVEPRKVYLDFALALYKEVVYAMNENRYTPVVQSSVRHCRQIDVARCPKQGFRSLT</sequence>
<keyword evidence="4" id="KW-1133">Transmembrane helix</keyword>
<dbReference type="Proteomes" id="UP001165090">
    <property type="component" value="Unassembled WGS sequence"/>
</dbReference>
<evidence type="ECO:0000256" key="3">
    <source>
        <dbReference type="ARBA" id="ARBA00022968"/>
    </source>
</evidence>
<evidence type="ECO:0000313" key="8">
    <source>
        <dbReference type="Proteomes" id="UP001165090"/>
    </source>
</evidence>
<keyword evidence="8" id="KW-1185">Reference proteome</keyword>
<organism evidence="7 8">
    <name type="scientific">Volvox africanus</name>
    <dbReference type="NCBI Taxonomy" id="51714"/>
    <lineage>
        <taxon>Eukaryota</taxon>
        <taxon>Viridiplantae</taxon>
        <taxon>Chlorophyta</taxon>
        <taxon>core chlorophytes</taxon>
        <taxon>Chlorophyceae</taxon>
        <taxon>CS clade</taxon>
        <taxon>Chlamydomonadales</taxon>
        <taxon>Volvocaceae</taxon>
        <taxon>Volvox</taxon>
    </lineage>
</organism>
<keyword evidence="3" id="KW-0735">Signal-anchor</keyword>
<accession>A0ABQ5S0U9</accession>
<evidence type="ECO:0000313" key="7">
    <source>
        <dbReference type="EMBL" id="GLI63496.1"/>
    </source>
</evidence>
<keyword evidence="5" id="KW-0472">Membrane</keyword>
<proteinExistence type="predicted"/>
<dbReference type="PANTHER" id="PTHR12270:SF52">
    <property type="entry name" value="GLYCOSYLTRANSFERASE-LIKE PROTEIN GNT13-RELATED"/>
    <property type="match status" value="1"/>
</dbReference>
<evidence type="ECO:0000256" key="6">
    <source>
        <dbReference type="ARBA" id="ARBA00023180"/>
    </source>
</evidence>
<feature type="non-terminal residue" evidence="7">
    <location>
        <position position="553"/>
    </location>
</feature>
<evidence type="ECO:0000256" key="4">
    <source>
        <dbReference type="ARBA" id="ARBA00022989"/>
    </source>
</evidence>
<protein>
    <recommendedName>
        <fullName evidence="9">O-fucosyltransferase family protein</fullName>
    </recommendedName>
</protein>
<reference evidence="7 8" key="1">
    <citation type="journal article" date="2023" name="IScience">
        <title>Expanded male sex-determining region conserved during the evolution of homothallism in the green alga Volvox.</title>
        <authorList>
            <person name="Yamamoto K."/>
            <person name="Matsuzaki R."/>
            <person name="Mahakham W."/>
            <person name="Heman W."/>
            <person name="Sekimoto H."/>
            <person name="Kawachi M."/>
            <person name="Minakuchi Y."/>
            <person name="Toyoda A."/>
            <person name="Nozaki H."/>
        </authorList>
    </citation>
    <scope>NUCLEOTIDE SEQUENCE [LARGE SCALE GENOMIC DNA]</scope>
    <source>
        <strain evidence="7 8">NIES-4468</strain>
    </source>
</reference>
<evidence type="ECO:0000256" key="2">
    <source>
        <dbReference type="ARBA" id="ARBA00022692"/>
    </source>
</evidence>
<comment type="caution">
    <text evidence="7">The sequence shown here is derived from an EMBL/GenBank/DDBJ whole genome shotgun (WGS) entry which is preliminary data.</text>
</comment>
<dbReference type="InterPro" id="IPR051292">
    <property type="entry name" value="Xyl/GlcA_transferase"/>
</dbReference>
<keyword evidence="6" id="KW-0325">Glycoprotein</keyword>
<name>A0ABQ5S0U9_9CHLO</name>
<dbReference type="EMBL" id="BSDZ01000015">
    <property type="protein sequence ID" value="GLI63496.1"/>
    <property type="molecule type" value="Genomic_DNA"/>
</dbReference>
<evidence type="ECO:0000256" key="5">
    <source>
        <dbReference type="ARBA" id="ARBA00023136"/>
    </source>
</evidence>
<evidence type="ECO:0000256" key="1">
    <source>
        <dbReference type="ARBA" id="ARBA00004606"/>
    </source>
</evidence>
<dbReference type="PANTHER" id="PTHR12270">
    <property type="entry name" value="GLYCOSYLTRANSFERASE-RELATED"/>
    <property type="match status" value="1"/>
</dbReference>